<dbReference type="GO" id="GO:0004301">
    <property type="term" value="F:epoxide hydrolase activity"/>
    <property type="evidence" value="ECO:0007669"/>
    <property type="project" value="TreeGrafter"/>
</dbReference>
<dbReference type="GO" id="GO:0097176">
    <property type="term" value="P:epoxide metabolic process"/>
    <property type="evidence" value="ECO:0007669"/>
    <property type="project" value="TreeGrafter"/>
</dbReference>
<gene>
    <name evidence="6" type="ORF">EPA93_08245</name>
</gene>
<protein>
    <submittedName>
        <fullName evidence="6">Epoxide hydrolase</fullName>
    </submittedName>
</protein>
<dbReference type="EMBL" id="CP035758">
    <property type="protein sequence ID" value="QBD75996.1"/>
    <property type="molecule type" value="Genomic_DNA"/>
</dbReference>
<evidence type="ECO:0000256" key="4">
    <source>
        <dbReference type="PIRSR" id="PIRSR001112-1"/>
    </source>
</evidence>
<feature type="active site" description="Nucleophile" evidence="4">
    <location>
        <position position="177"/>
    </location>
</feature>
<proteinExistence type="inferred from homology"/>
<dbReference type="Gene3D" id="3.40.50.1820">
    <property type="entry name" value="alpha/beta hydrolase"/>
    <property type="match status" value="1"/>
</dbReference>
<dbReference type="PANTHER" id="PTHR21661:SF35">
    <property type="entry name" value="EPOXIDE HYDROLASE"/>
    <property type="match status" value="1"/>
</dbReference>
<dbReference type="AlphaFoldDB" id="A0A4P6JMS9"/>
<dbReference type="InterPro" id="IPR000639">
    <property type="entry name" value="Epox_hydrolase-like"/>
</dbReference>
<keyword evidence="7" id="KW-1185">Reference proteome</keyword>
<evidence type="ECO:0000313" key="6">
    <source>
        <dbReference type="EMBL" id="QBD75996.1"/>
    </source>
</evidence>
<evidence type="ECO:0000256" key="2">
    <source>
        <dbReference type="ARBA" id="ARBA00022797"/>
    </source>
</evidence>
<dbReference type="InterPro" id="IPR010497">
    <property type="entry name" value="Epoxide_hydro_N"/>
</dbReference>
<feature type="active site" description="Proton donor" evidence="4">
    <location>
        <position position="303"/>
    </location>
</feature>
<dbReference type="Proteomes" id="UP000290365">
    <property type="component" value="Chromosome"/>
</dbReference>
<evidence type="ECO:0000259" key="5">
    <source>
        <dbReference type="Pfam" id="PF06441"/>
    </source>
</evidence>
<sequence>MIPAPFQIRVSEEVLLDLRERLSRTRWPDALSDAGWNYGTNLAYLRQLVAYWQENYDWRAWERLLNTFPQFSAQIAGTHLHFLHIKGKGKRPLPLLISHGWPGSFFEMYKIIGPLSEPERFGGDPADAFDVIVPSLPGYGFSGPTHERGVTVARIAKILATLMQELGYRRFATQGGDWGLYITGELARSAPARVIGMHLNMQPSRSVLSQQAINETESQWLEQRAQFIQDESGYSHQHATRPQTLAYGLNDSPVGLAAWIIEKFRSWSDCHGEIERAFTKDELLTNVMIYWVTQTINSSTRLYYETAHQGYEAYRERIEVPAGIAMFRDEIPSPPRSLAERLYTIQRWTEMPAGGHFAALEQPQALVEDIRAFFRPLRDAAK</sequence>
<keyword evidence="2" id="KW-0058">Aromatic hydrocarbons catabolism</keyword>
<evidence type="ECO:0000256" key="3">
    <source>
        <dbReference type="ARBA" id="ARBA00022801"/>
    </source>
</evidence>
<dbReference type="Pfam" id="PF06441">
    <property type="entry name" value="EHN"/>
    <property type="match status" value="1"/>
</dbReference>
<keyword evidence="3 6" id="KW-0378">Hydrolase</keyword>
<dbReference type="InterPro" id="IPR029058">
    <property type="entry name" value="AB_hydrolase_fold"/>
</dbReference>
<dbReference type="OrthoDB" id="9780765at2"/>
<evidence type="ECO:0000313" key="7">
    <source>
        <dbReference type="Proteomes" id="UP000290365"/>
    </source>
</evidence>
<dbReference type="KEGG" id="kbs:EPA93_08245"/>
<comment type="similarity">
    <text evidence="1">Belongs to the peptidase S33 family.</text>
</comment>
<organism evidence="6 7">
    <name type="scientific">Ktedonosporobacter rubrisoli</name>
    <dbReference type="NCBI Taxonomy" id="2509675"/>
    <lineage>
        <taxon>Bacteria</taxon>
        <taxon>Bacillati</taxon>
        <taxon>Chloroflexota</taxon>
        <taxon>Ktedonobacteria</taxon>
        <taxon>Ktedonobacterales</taxon>
        <taxon>Ktedonosporobacteraceae</taxon>
        <taxon>Ktedonosporobacter</taxon>
    </lineage>
</organism>
<dbReference type="RefSeq" id="WP_129886592.1">
    <property type="nucleotide sequence ID" value="NZ_CP035758.1"/>
</dbReference>
<accession>A0A4P6JMS9</accession>
<dbReference type="SUPFAM" id="SSF53474">
    <property type="entry name" value="alpha/beta-Hydrolases"/>
    <property type="match status" value="1"/>
</dbReference>
<evidence type="ECO:0000256" key="1">
    <source>
        <dbReference type="ARBA" id="ARBA00010088"/>
    </source>
</evidence>
<name>A0A4P6JMS9_KTERU</name>
<dbReference type="PANTHER" id="PTHR21661">
    <property type="entry name" value="EPOXIDE HYDROLASE 1-RELATED"/>
    <property type="match status" value="1"/>
</dbReference>
<dbReference type="PRINTS" id="PR00412">
    <property type="entry name" value="EPOXHYDRLASE"/>
</dbReference>
<feature type="domain" description="Epoxide hydrolase N-terminal" evidence="5">
    <location>
        <begin position="4"/>
        <end position="108"/>
    </location>
</feature>
<dbReference type="PIRSF" id="PIRSF001112">
    <property type="entry name" value="Epoxide_hydrolase"/>
    <property type="match status" value="1"/>
</dbReference>
<dbReference type="InterPro" id="IPR016292">
    <property type="entry name" value="Epoxide_hydrolase"/>
</dbReference>
<reference evidence="6 7" key="1">
    <citation type="submission" date="2019-01" db="EMBL/GenBank/DDBJ databases">
        <title>Ktedonosporobacter rubrisoli SCAWS-G2.</title>
        <authorList>
            <person name="Huang Y."/>
            <person name="Yan B."/>
        </authorList>
    </citation>
    <scope>NUCLEOTIDE SEQUENCE [LARGE SCALE GENOMIC DNA]</scope>
    <source>
        <strain evidence="6 7">SCAWS-G2</strain>
    </source>
</reference>
<feature type="active site" description="Proton acceptor" evidence="4">
    <location>
        <position position="356"/>
    </location>
</feature>